<dbReference type="AlphaFoldDB" id="A0A6I5A5G7"/>
<protein>
    <submittedName>
        <fullName evidence="1">Uncharacterized protein</fullName>
    </submittedName>
</protein>
<name>A0A6I5A5G7_9BACI</name>
<proteinExistence type="predicted"/>
<comment type="caution">
    <text evidence="1">The sequence shown here is derived from an EMBL/GenBank/DDBJ whole genome shotgun (WGS) entry which is preliminary data.</text>
</comment>
<evidence type="ECO:0000313" key="1">
    <source>
        <dbReference type="EMBL" id="MYL35508.1"/>
    </source>
</evidence>
<dbReference type="Proteomes" id="UP000468638">
    <property type="component" value="Unassembled WGS sequence"/>
</dbReference>
<evidence type="ECO:0000313" key="2">
    <source>
        <dbReference type="Proteomes" id="UP000468638"/>
    </source>
</evidence>
<organism evidence="1 2">
    <name type="scientific">Pontibacillus yanchengensis</name>
    <dbReference type="NCBI Taxonomy" id="462910"/>
    <lineage>
        <taxon>Bacteria</taxon>
        <taxon>Bacillati</taxon>
        <taxon>Bacillota</taxon>
        <taxon>Bacilli</taxon>
        <taxon>Bacillales</taxon>
        <taxon>Bacillaceae</taxon>
        <taxon>Pontibacillus</taxon>
    </lineage>
</organism>
<sequence length="51" mass="5960">MTVIKVKHMEERDHTIEVIWYFDVEGKSGRQTISPDEVIGIKAILVKYINE</sequence>
<accession>A0A6I5A5G7</accession>
<dbReference type="RefSeq" id="WP_160850572.1">
    <property type="nucleotide sequence ID" value="NZ_WMEQ01000017.1"/>
</dbReference>
<reference evidence="1 2" key="1">
    <citation type="submission" date="2019-11" db="EMBL/GenBank/DDBJ databases">
        <title>Genome sequences of 17 halophilic strains isolated from different environments.</title>
        <authorList>
            <person name="Furrow R.E."/>
        </authorList>
    </citation>
    <scope>NUCLEOTIDE SEQUENCE [LARGE SCALE GENOMIC DNA]</scope>
    <source>
        <strain evidence="1 2">22514_16_FS</strain>
    </source>
</reference>
<dbReference type="EMBL" id="WMEQ01000017">
    <property type="protein sequence ID" value="MYL35508.1"/>
    <property type="molecule type" value="Genomic_DNA"/>
</dbReference>
<gene>
    <name evidence="1" type="ORF">GLW05_18160</name>
</gene>